<comment type="caution">
    <text evidence="2">The sequence shown here is derived from an EMBL/GenBank/DDBJ whole genome shotgun (WGS) entry which is preliminary data.</text>
</comment>
<keyword evidence="3" id="KW-1185">Reference proteome</keyword>
<feature type="compositionally biased region" description="Low complexity" evidence="1">
    <location>
        <begin position="13"/>
        <end position="28"/>
    </location>
</feature>
<feature type="region of interest" description="Disordered" evidence="1">
    <location>
        <begin position="1"/>
        <end position="37"/>
    </location>
</feature>
<organism evidence="2 3">
    <name type="scientific">Blepharisma stoltei</name>
    <dbReference type="NCBI Taxonomy" id="1481888"/>
    <lineage>
        <taxon>Eukaryota</taxon>
        <taxon>Sar</taxon>
        <taxon>Alveolata</taxon>
        <taxon>Ciliophora</taxon>
        <taxon>Postciliodesmatophora</taxon>
        <taxon>Heterotrichea</taxon>
        <taxon>Heterotrichida</taxon>
        <taxon>Blepharismidae</taxon>
        <taxon>Blepharisma</taxon>
    </lineage>
</organism>
<name>A0AAU9IQH5_9CILI</name>
<sequence>MSFIHRSFQPILPRSQSSSDSPPKISCSHAPFTSRPSSSSNCHFFSNSFNLNQEISQIKQRLHLFAKKLKPRLIKVATKETDTSLSTENSSDDEDLKCSKESYSFILTENRNGRSTIKKSTGIIEQPVELEESPKKHHITEDNLLKYKFSKNSECENRNDFIEETQTRCFSHIENRYRKERNIDDLILTPRGLATKEKSGYGIPPIRKNRIPRPKICKSIPKNYNFKNFPSPSYSKKLFLSQRFNDIENK</sequence>
<accession>A0AAU9IQH5</accession>
<proteinExistence type="predicted"/>
<evidence type="ECO:0000256" key="1">
    <source>
        <dbReference type="SAM" id="MobiDB-lite"/>
    </source>
</evidence>
<reference evidence="2" key="1">
    <citation type="submission" date="2021-09" db="EMBL/GenBank/DDBJ databases">
        <authorList>
            <consortium name="AG Swart"/>
            <person name="Singh M."/>
            <person name="Singh A."/>
            <person name="Seah K."/>
            <person name="Emmerich C."/>
        </authorList>
    </citation>
    <scope>NUCLEOTIDE SEQUENCE</scope>
    <source>
        <strain evidence="2">ATCC30299</strain>
    </source>
</reference>
<dbReference type="Proteomes" id="UP001162131">
    <property type="component" value="Unassembled WGS sequence"/>
</dbReference>
<protein>
    <submittedName>
        <fullName evidence="2">Uncharacterized protein</fullName>
    </submittedName>
</protein>
<evidence type="ECO:0000313" key="3">
    <source>
        <dbReference type="Proteomes" id="UP001162131"/>
    </source>
</evidence>
<dbReference type="AlphaFoldDB" id="A0AAU9IQH5"/>
<evidence type="ECO:0000313" key="2">
    <source>
        <dbReference type="EMBL" id="CAG9317796.1"/>
    </source>
</evidence>
<gene>
    <name evidence="2" type="ORF">BSTOLATCC_MIC19038</name>
</gene>
<dbReference type="EMBL" id="CAJZBQ010000018">
    <property type="protein sequence ID" value="CAG9317796.1"/>
    <property type="molecule type" value="Genomic_DNA"/>
</dbReference>